<name>A0A1D8B2V3_9ACTO</name>
<feature type="transmembrane region" description="Helical" evidence="1">
    <location>
        <begin position="197"/>
        <end position="214"/>
    </location>
</feature>
<feature type="transmembrane region" description="Helical" evidence="1">
    <location>
        <begin position="287"/>
        <end position="307"/>
    </location>
</feature>
<protein>
    <submittedName>
        <fullName evidence="2">Uncharacterized protein</fullName>
    </submittedName>
</protein>
<evidence type="ECO:0000313" key="3">
    <source>
        <dbReference type="Proteomes" id="UP000095214"/>
    </source>
</evidence>
<keyword evidence="1" id="KW-0812">Transmembrane</keyword>
<accession>A0A1D8B2V3</accession>
<evidence type="ECO:0000256" key="1">
    <source>
        <dbReference type="SAM" id="Phobius"/>
    </source>
</evidence>
<evidence type="ECO:0000313" key="2">
    <source>
        <dbReference type="EMBL" id="AOS47455.1"/>
    </source>
</evidence>
<dbReference type="KEGG" id="phon:BH719_06005"/>
<dbReference type="Proteomes" id="UP000095214">
    <property type="component" value="Chromosome"/>
</dbReference>
<proteinExistence type="predicted"/>
<keyword evidence="3" id="KW-1185">Reference proteome</keyword>
<feature type="transmembrane region" description="Helical" evidence="1">
    <location>
        <begin position="313"/>
        <end position="333"/>
    </location>
</feature>
<reference evidence="2 3" key="1">
    <citation type="submission" date="2016-09" db="EMBL/GenBank/DDBJ databases">
        <title>Complete genome sequence of Actinomyces hongkongensis HKU8.</title>
        <authorList>
            <person name="Gao Y.-X."/>
            <person name="Zhou Y.-Y."/>
            <person name="Xie Y."/>
            <person name="Wang M."/>
            <person name="Wang S.-J."/>
            <person name="Shen S.-G."/>
        </authorList>
    </citation>
    <scope>NUCLEOTIDE SEQUENCE [LARGE SCALE GENOMIC DNA]</scope>
    <source>
        <strain evidence="2 3">HKU8</strain>
    </source>
</reference>
<dbReference type="EMBL" id="CP017298">
    <property type="protein sequence ID" value="AOS47455.1"/>
    <property type="molecule type" value="Genomic_DNA"/>
</dbReference>
<sequence length="351" mass="40413">MKRDVRGYRTTETSQVDNLMRVGEYLADDGFSYSRLKKLWIRSRRTRKDQLFLEALVDINYWCYRRRECWLRHGVADESRFNGLPADERAPDLEQSRARAPERLEPDRDAALREFGRMINHYEGALRCWKSLRQGAVVQSPVQLCADSVYRAHVRTRFALSNNPNSVRPHILLSTFVSNVRMAECARIFFFRIHSRPIGVGVILFIFVVLKFLAHEFNGYLAWNESTGAGAHVEGFRALEGFDASYPWPVVFILFIAFSITTYMSFRDYPPSFYGFDRMKHAYLSQEVIAFSFTVESVLLTVAALSPDDGANPLVKAMCFLLYVVNGLICISARWRIKEVIDSASAKRGDR</sequence>
<organism evidence="2 3">
    <name type="scientific">Pauljensenia hongkongensis</name>
    <dbReference type="NCBI Taxonomy" id="178339"/>
    <lineage>
        <taxon>Bacteria</taxon>
        <taxon>Bacillati</taxon>
        <taxon>Actinomycetota</taxon>
        <taxon>Actinomycetes</taxon>
        <taxon>Actinomycetales</taxon>
        <taxon>Actinomycetaceae</taxon>
        <taxon>Pauljensenia</taxon>
    </lineage>
</organism>
<dbReference type="AlphaFoldDB" id="A0A1D8B2V3"/>
<keyword evidence="1" id="KW-1133">Transmembrane helix</keyword>
<gene>
    <name evidence="2" type="ORF">BH719_06005</name>
</gene>
<feature type="transmembrane region" description="Helical" evidence="1">
    <location>
        <begin position="246"/>
        <end position="266"/>
    </location>
</feature>
<keyword evidence="1" id="KW-0472">Membrane</keyword>